<dbReference type="EMBL" id="BAABCW010000001">
    <property type="protein sequence ID" value="GAA4108072.1"/>
    <property type="molecule type" value="Genomic_DNA"/>
</dbReference>
<dbReference type="Gene3D" id="3.40.630.30">
    <property type="match status" value="1"/>
</dbReference>
<dbReference type="InterPro" id="IPR016181">
    <property type="entry name" value="Acyl_CoA_acyltransferase"/>
</dbReference>
<protein>
    <recommendedName>
        <fullName evidence="1">BioF2-like acetyltransferase domain-containing protein</fullName>
    </recommendedName>
</protein>
<organism evidence="2 3">
    <name type="scientific">Aquimarina addita</name>
    <dbReference type="NCBI Taxonomy" id="870485"/>
    <lineage>
        <taxon>Bacteria</taxon>
        <taxon>Pseudomonadati</taxon>
        <taxon>Bacteroidota</taxon>
        <taxon>Flavobacteriia</taxon>
        <taxon>Flavobacteriales</taxon>
        <taxon>Flavobacteriaceae</taxon>
        <taxon>Aquimarina</taxon>
    </lineage>
</organism>
<name>A0ABP7X9H8_9FLAO</name>
<keyword evidence="3" id="KW-1185">Reference proteome</keyword>
<evidence type="ECO:0000259" key="1">
    <source>
        <dbReference type="Pfam" id="PF13480"/>
    </source>
</evidence>
<dbReference type="RefSeq" id="WP_344924239.1">
    <property type="nucleotide sequence ID" value="NZ_BAABCW010000001.1"/>
</dbReference>
<comment type="caution">
    <text evidence="2">The sequence shown here is derived from an EMBL/GenBank/DDBJ whole genome shotgun (WGS) entry which is preliminary data.</text>
</comment>
<proteinExistence type="predicted"/>
<dbReference type="SUPFAM" id="SSF55729">
    <property type="entry name" value="Acyl-CoA N-acyltransferases (Nat)"/>
    <property type="match status" value="1"/>
</dbReference>
<accession>A0ABP7X9H8</accession>
<gene>
    <name evidence="2" type="ORF">GCM10022393_03810</name>
</gene>
<evidence type="ECO:0000313" key="2">
    <source>
        <dbReference type="EMBL" id="GAA4108072.1"/>
    </source>
</evidence>
<dbReference type="InterPro" id="IPR038740">
    <property type="entry name" value="BioF2-like_GNAT_dom"/>
</dbReference>
<evidence type="ECO:0000313" key="3">
    <source>
        <dbReference type="Proteomes" id="UP001500459"/>
    </source>
</evidence>
<feature type="domain" description="BioF2-like acetyltransferase" evidence="1">
    <location>
        <begin position="158"/>
        <end position="283"/>
    </location>
</feature>
<dbReference type="Proteomes" id="UP001500459">
    <property type="component" value="Unassembled WGS sequence"/>
</dbReference>
<sequence length="313" mass="36485">MSKAYIVKKYQHSDSELWNSFVKDSINGTFLFDRDFMEYHHDRFLDYSLMVFDKQKLIGLFPANSVGAEVHSHQGLTYGGLIISASTGGEKVRDILSSLIDFFKSHNITTVFVKSIPAFYHTQPAQAFTFFLSEYKTTMYQRDLNLAIDYRKPLTIHKSKLKHFEKRKEVGFLVKEEENCADFWNQVLIPRLKEKHNVSPVHTVDEMMSLKNKFPEEIRQFTIRLNGQILAGITVFKTNSVIKSQYGAVTKEGEKLRALDFLFITLIQKYKKEGYTFFDMGTVTENNFGLLKQKEELGCRIYTQDFYRLDISF</sequence>
<dbReference type="Pfam" id="PF13480">
    <property type="entry name" value="Acetyltransf_6"/>
    <property type="match status" value="1"/>
</dbReference>
<reference evidence="3" key="1">
    <citation type="journal article" date="2019" name="Int. J. Syst. Evol. Microbiol.">
        <title>The Global Catalogue of Microorganisms (GCM) 10K type strain sequencing project: providing services to taxonomists for standard genome sequencing and annotation.</title>
        <authorList>
            <consortium name="The Broad Institute Genomics Platform"/>
            <consortium name="The Broad Institute Genome Sequencing Center for Infectious Disease"/>
            <person name="Wu L."/>
            <person name="Ma J."/>
        </authorList>
    </citation>
    <scope>NUCLEOTIDE SEQUENCE [LARGE SCALE GENOMIC DNA]</scope>
    <source>
        <strain evidence="3">JCM 17106</strain>
    </source>
</reference>